<dbReference type="Ensembl" id="ENSORLT00000043473.1">
    <property type="protein sequence ID" value="ENSORLP00000032424.1"/>
    <property type="gene ID" value="ENSORLG00000026089.1"/>
</dbReference>
<dbReference type="GO" id="GO:0002376">
    <property type="term" value="P:immune system process"/>
    <property type="evidence" value="ECO:0007669"/>
    <property type="project" value="UniProtKB-KW"/>
</dbReference>
<feature type="domain" description="Ig-like" evidence="8">
    <location>
        <begin position="124"/>
        <end position="214"/>
    </location>
</feature>
<dbReference type="SMART" id="SM00406">
    <property type="entry name" value="IGv"/>
    <property type="match status" value="2"/>
</dbReference>
<dbReference type="Bgee" id="ENSORLG00000026089">
    <property type="expression patterns" value="Expressed in intestine"/>
</dbReference>
<evidence type="ECO:0000256" key="2">
    <source>
        <dbReference type="ARBA" id="ARBA00022475"/>
    </source>
</evidence>
<evidence type="ECO:0000313" key="9">
    <source>
        <dbReference type="Ensembl" id="ENSORLP00000032424.1"/>
    </source>
</evidence>
<keyword evidence="3" id="KW-0732">Signal</keyword>
<dbReference type="InterPro" id="IPR013783">
    <property type="entry name" value="Ig-like_fold"/>
</dbReference>
<evidence type="ECO:0000256" key="1">
    <source>
        <dbReference type="ARBA" id="ARBA00004236"/>
    </source>
</evidence>
<dbReference type="InterPro" id="IPR007110">
    <property type="entry name" value="Ig-like_dom"/>
</dbReference>
<evidence type="ECO:0000256" key="5">
    <source>
        <dbReference type="ARBA" id="ARBA00023136"/>
    </source>
</evidence>
<dbReference type="Gene3D" id="2.60.40.10">
    <property type="entry name" value="Immunoglobulins"/>
    <property type="match status" value="2"/>
</dbReference>
<sequence length="374" mass="41610">MPQEHVKNTKTRFSEQSVFKSFVILIAGWRAFIQIDLLNTQLNVTSFFDCCQRFVSGHSDIESSEKMQLRVILCGLCEYISCFSRLQFKHETISLIFSSSVHLSAVIWAGAVKQDTGVRSVSVGENVTLQCFYENVMAMHFSWYQQPLGGRPELLSFFYKYDNPSKVDHWLQKKPRFSLQREEGINHLHISDVQLSDSATYFCGSSHSNMVEFGDGLFLSVEGKSPTEIIIQEPTSETIQPGGSITFSCTVHSGNCGEAQTVCWFRRGSQPGVLHTQRKDCRPVAAPGPPSQSCTYSLQKKDLNSSDAGTYFCAVASCGKMLFGSGTKLIMTNQTEGQAAQIKVLVQLSVIRTGVLLLFLLSCVLFVRKSDPSP</sequence>
<keyword evidence="2" id="KW-1003">Cell membrane</keyword>
<dbReference type="GeneTree" id="ENSGT00950000182968"/>
<dbReference type="SUPFAM" id="SSF48726">
    <property type="entry name" value="Immunoglobulin"/>
    <property type="match status" value="2"/>
</dbReference>
<dbReference type="GO" id="GO:0009617">
    <property type="term" value="P:response to bacterium"/>
    <property type="evidence" value="ECO:0000318"/>
    <property type="project" value="GO_Central"/>
</dbReference>
<evidence type="ECO:0000256" key="4">
    <source>
        <dbReference type="ARBA" id="ARBA00022859"/>
    </source>
</evidence>
<dbReference type="PROSITE" id="PS50835">
    <property type="entry name" value="IG_LIKE"/>
    <property type="match status" value="2"/>
</dbReference>
<keyword evidence="10" id="KW-1185">Reference proteome</keyword>
<dbReference type="CDD" id="cd00099">
    <property type="entry name" value="IgV"/>
    <property type="match status" value="1"/>
</dbReference>
<organism evidence="9 10">
    <name type="scientific">Oryzias latipes</name>
    <name type="common">Japanese rice fish</name>
    <name type="synonym">Japanese killifish</name>
    <dbReference type="NCBI Taxonomy" id="8090"/>
    <lineage>
        <taxon>Eukaryota</taxon>
        <taxon>Metazoa</taxon>
        <taxon>Chordata</taxon>
        <taxon>Craniata</taxon>
        <taxon>Vertebrata</taxon>
        <taxon>Euteleostomi</taxon>
        <taxon>Actinopterygii</taxon>
        <taxon>Neopterygii</taxon>
        <taxon>Teleostei</taxon>
        <taxon>Neoteleostei</taxon>
        <taxon>Acanthomorphata</taxon>
        <taxon>Ovalentaria</taxon>
        <taxon>Atherinomorphae</taxon>
        <taxon>Beloniformes</taxon>
        <taxon>Adrianichthyidae</taxon>
        <taxon>Oryziinae</taxon>
        <taxon>Oryzias</taxon>
    </lineage>
</organism>
<evidence type="ECO:0000313" key="10">
    <source>
        <dbReference type="Proteomes" id="UP000001038"/>
    </source>
</evidence>
<keyword evidence="5" id="KW-0472">Membrane</keyword>
<dbReference type="InterPro" id="IPR052051">
    <property type="entry name" value="TCR_complex_component"/>
</dbReference>
<dbReference type="GO" id="GO:0005886">
    <property type="term" value="C:plasma membrane"/>
    <property type="evidence" value="ECO:0007669"/>
    <property type="project" value="UniProtKB-SubCell"/>
</dbReference>
<dbReference type="PANTHER" id="PTHR19433:SF127">
    <property type="entry name" value="NITR9"/>
    <property type="match status" value="1"/>
</dbReference>
<gene>
    <name evidence="9" type="primary">LOC101163310</name>
</gene>
<protein>
    <recommendedName>
        <fullName evidence="8">Ig-like domain-containing protein</fullName>
    </recommendedName>
</protein>
<evidence type="ECO:0000256" key="3">
    <source>
        <dbReference type="ARBA" id="ARBA00022729"/>
    </source>
</evidence>
<reference evidence="9" key="2">
    <citation type="submission" date="2025-08" db="UniProtKB">
        <authorList>
            <consortium name="Ensembl"/>
        </authorList>
    </citation>
    <scope>IDENTIFICATION</scope>
    <source>
        <strain evidence="9">Hd-rR</strain>
    </source>
</reference>
<keyword evidence="4" id="KW-0391">Immunity</keyword>
<dbReference type="InParanoid" id="A0A3B3HKZ9"/>
<evidence type="ECO:0000256" key="7">
    <source>
        <dbReference type="ARBA" id="ARBA00023180"/>
    </source>
</evidence>
<reference evidence="9" key="3">
    <citation type="submission" date="2025-09" db="UniProtKB">
        <authorList>
            <consortium name="Ensembl"/>
        </authorList>
    </citation>
    <scope>IDENTIFICATION</scope>
    <source>
        <strain evidence="9">Hd-rR</strain>
    </source>
</reference>
<proteinExistence type="predicted"/>
<feature type="domain" description="Ig-like" evidence="8">
    <location>
        <begin position="226"/>
        <end position="315"/>
    </location>
</feature>
<dbReference type="SMART" id="SM00409">
    <property type="entry name" value="IG"/>
    <property type="match status" value="2"/>
</dbReference>
<comment type="subcellular location">
    <subcellularLocation>
        <location evidence="1">Cell membrane</location>
    </subcellularLocation>
</comment>
<reference evidence="9 10" key="1">
    <citation type="journal article" date="2007" name="Nature">
        <title>The medaka draft genome and insights into vertebrate genome evolution.</title>
        <authorList>
            <person name="Kasahara M."/>
            <person name="Naruse K."/>
            <person name="Sasaki S."/>
            <person name="Nakatani Y."/>
            <person name="Qu W."/>
            <person name="Ahsan B."/>
            <person name="Yamada T."/>
            <person name="Nagayasu Y."/>
            <person name="Doi K."/>
            <person name="Kasai Y."/>
            <person name="Jindo T."/>
            <person name="Kobayashi D."/>
            <person name="Shimada A."/>
            <person name="Toyoda A."/>
            <person name="Kuroki Y."/>
            <person name="Fujiyama A."/>
            <person name="Sasaki T."/>
            <person name="Shimizu A."/>
            <person name="Asakawa S."/>
            <person name="Shimizu N."/>
            <person name="Hashimoto S."/>
            <person name="Yang J."/>
            <person name="Lee Y."/>
            <person name="Matsushima K."/>
            <person name="Sugano S."/>
            <person name="Sakaizumi M."/>
            <person name="Narita T."/>
            <person name="Ohishi K."/>
            <person name="Haga S."/>
            <person name="Ohta F."/>
            <person name="Nomoto H."/>
            <person name="Nogata K."/>
            <person name="Morishita T."/>
            <person name="Endo T."/>
            <person name="Shin-I T."/>
            <person name="Takeda H."/>
            <person name="Morishita S."/>
            <person name="Kohara Y."/>
        </authorList>
    </citation>
    <scope>NUCLEOTIDE SEQUENCE [LARGE SCALE GENOMIC DNA]</scope>
    <source>
        <strain evidence="9 10">Hd-rR</strain>
    </source>
</reference>
<dbReference type="AlphaFoldDB" id="A0A3B3HKZ9"/>
<accession>A0A3B3HKZ9</accession>
<evidence type="ECO:0000256" key="6">
    <source>
        <dbReference type="ARBA" id="ARBA00023157"/>
    </source>
</evidence>
<keyword evidence="7" id="KW-0325">Glycoprotein</keyword>
<dbReference type="Pfam" id="PF07686">
    <property type="entry name" value="V-set"/>
    <property type="match status" value="2"/>
</dbReference>
<dbReference type="InterPro" id="IPR036179">
    <property type="entry name" value="Ig-like_dom_sf"/>
</dbReference>
<dbReference type="InterPro" id="IPR013106">
    <property type="entry name" value="Ig_V-set"/>
</dbReference>
<dbReference type="InterPro" id="IPR003599">
    <property type="entry name" value="Ig_sub"/>
</dbReference>
<keyword evidence="6" id="KW-1015">Disulfide bond</keyword>
<dbReference type="STRING" id="8090.ENSORLP00000032424"/>
<dbReference type="PANTHER" id="PTHR19433">
    <property type="entry name" value="T-CELL RECEPTOR ALPHA CHAIN V REGION-RELATED"/>
    <property type="match status" value="1"/>
</dbReference>
<name>A0A3B3HKZ9_ORYLA</name>
<dbReference type="Proteomes" id="UP000001038">
    <property type="component" value="Chromosome 18"/>
</dbReference>
<evidence type="ECO:0000259" key="8">
    <source>
        <dbReference type="PROSITE" id="PS50835"/>
    </source>
</evidence>